<proteinExistence type="predicted"/>
<name>A0A081K5L2_9GAMM</name>
<comment type="caution">
    <text evidence="1">The sequence shown here is derived from an EMBL/GenBank/DDBJ whole genome shotgun (WGS) entry which is preliminary data.</text>
</comment>
<sequence>MNTDVLVELIAKRVMEQLLALQGQSVINKPLQSVLVVGDCDNRQQLEQTLGNNYSLSFTADRQNDGCPQPARLELAKYDHIILASLSNSLLSALAIGLERGSEGCVIVESLLLGKTVHILEEGIVYRRFRDTANPAFYQVFQNKEATLCSFGMAVVTLDSLSDALTGVDTPEKPENASINEVVYQVSAPKERSYIEPKLADKGVFNLEQRVVGEKDLRACYEQGYRKIRLQERALITPLAKDFLRMKDGLELV</sequence>
<keyword evidence="2" id="KW-1185">Reference proteome</keyword>
<evidence type="ECO:0000313" key="2">
    <source>
        <dbReference type="Proteomes" id="UP000027997"/>
    </source>
</evidence>
<dbReference type="PIRSF" id="PIRSF034981">
    <property type="entry name" value="Eut_put"/>
    <property type="match status" value="1"/>
</dbReference>
<evidence type="ECO:0000313" key="1">
    <source>
        <dbReference type="EMBL" id="KEI69438.1"/>
    </source>
</evidence>
<reference evidence="1 2" key="1">
    <citation type="submission" date="2014-06" db="EMBL/GenBank/DDBJ databases">
        <title>Whole Genome Sequences of Three Symbiotic Endozoicomonas Bacteria.</title>
        <authorList>
            <person name="Neave M.J."/>
            <person name="Apprill A."/>
            <person name="Voolstra C.R."/>
        </authorList>
    </citation>
    <scope>NUCLEOTIDE SEQUENCE [LARGE SCALE GENOMIC DNA]</scope>
    <source>
        <strain evidence="1 2">DSM 22380</strain>
    </source>
</reference>
<dbReference type="STRING" id="305900.GV64_00645"/>
<accession>A0A081K5L2</accession>
<gene>
    <name evidence="1" type="ORF">GV64_00645</name>
</gene>
<dbReference type="AlphaFoldDB" id="A0A081K5L2"/>
<dbReference type="eggNOG" id="ENOG503326X">
    <property type="taxonomic scope" value="Bacteria"/>
</dbReference>
<dbReference type="Proteomes" id="UP000027997">
    <property type="component" value="Unassembled WGS sequence"/>
</dbReference>
<dbReference type="RefSeq" id="WP_020582518.1">
    <property type="nucleotide sequence ID" value="NZ_JOJP01000001.1"/>
</dbReference>
<organism evidence="1 2">
    <name type="scientific">Endozoicomonas elysicola</name>
    <dbReference type="NCBI Taxonomy" id="305900"/>
    <lineage>
        <taxon>Bacteria</taxon>
        <taxon>Pseudomonadati</taxon>
        <taxon>Pseudomonadota</taxon>
        <taxon>Gammaproteobacteria</taxon>
        <taxon>Oceanospirillales</taxon>
        <taxon>Endozoicomonadaceae</taxon>
        <taxon>Endozoicomonas</taxon>
    </lineage>
</organism>
<protein>
    <submittedName>
        <fullName evidence="1">Uncharacterized protein</fullName>
    </submittedName>
</protein>
<dbReference type="EMBL" id="JOJP01000001">
    <property type="protein sequence ID" value="KEI69438.1"/>
    <property type="molecule type" value="Genomic_DNA"/>
</dbReference>
<dbReference type="InterPro" id="IPR013372">
    <property type="entry name" value="Eut_put"/>
</dbReference>